<feature type="region of interest" description="Disordered" evidence="1">
    <location>
        <begin position="1"/>
        <end position="21"/>
    </location>
</feature>
<accession>A0A5B0S2B9</accession>
<evidence type="ECO:0000313" key="3">
    <source>
        <dbReference type="Proteomes" id="UP000325313"/>
    </source>
</evidence>
<proteinExistence type="predicted"/>
<gene>
    <name evidence="2" type="ORF">PGTUg99_036426</name>
</gene>
<protein>
    <submittedName>
        <fullName evidence="2">Uncharacterized protein</fullName>
    </submittedName>
</protein>
<dbReference type="EMBL" id="VDEP01000102">
    <property type="protein sequence ID" value="KAA1132047.1"/>
    <property type="molecule type" value="Genomic_DNA"/>
</dbReference>
<sequence>MRISARVFSEIRHPHPPAHTRWAEQVSARIPADIHAKNDPLAAKGKSSSP</sequence>
<dbReference type="Proteomes" id="UP000325313">
    <property type="component" value="Unassembled WGS sequence"/>
</dbReference>
<evidence type="ECO:0000256" key="1">
    <source>
        <dbReference type="SAM" id="MobiDB-lite"/>
    </source>
</evidence>
<evidence type="ECO:0000313" key="2">
    <source>
        <dbReference type="EMBL" id="KAA1132047.1"/>
    </source>
</evidence>
<organism evidence="2 3">
    <name type="scientific">Puccinia graminis f. sp. tritici</name>
    <dbReference type="NCBI Taxonomy" id="56615"/>
    <lineage>
        <taxon>Eukaryota</taxon>
        <taxon>Fungi</taxon>
        <taxon>Dikarya</taxon>
        <taxon>Basidiomycota</taxon>
        <taxon>Pucciniomycotina</taxon>
        <taxon>Pucciniomycetes</taxon>
        <taxon>Pucciniales</taxon>
        <taxon>Pucciniaceae</taxon>
        <taxon>Puccinia</taxon>
    </lineage>
</organism>
<comment type="caution">
    <text evidence="2">The sequence shown here is derived from an EMBL/GenBank/DDBJ whole genome shotgun (WGS) entry which is preliminary data.</text>
</comment>
<name>A0A5B0S2B9_PUCGR</name>
<reference evidence="2 3" key="1">
    <citation type="submission" date="2019-05" db="EMBL/GenBank/DDBJ databases">
        <title>Emergence of the Ug99 lineage of the wheat stem rust pathogen through somatic hybridization.</title>
        <authorList>
            <person name="Li F."/>
            <person name="Upadhyaya N.M."/>
            <person name="Sperschneider J."/>
            <person name="Matny O."/>
            <person name="Nguyen-Phuc H."/>
            <person name="Mago R."/>
            <person name="Raley C."/>
            <person name="Miller M.E."/>
            <person name="Silverstein K.A.T."/>
            <person name="Henningsen E."/>
            <person name="Hirsch C.D."/>
            <person name="Visser B."/>
            <person name="Pretorius Z.A."/>
            <person name="Steffenson B.J."/>
            <person name="Schwessinger B."/>
            <person name="Dodds P.N."/>
            <person name="Figueroa M."/>
        </authorList>
    </citation>
    <scope>NUCLEOTIDE SEQUENCE [LARGE SCALE GENOMIC DNA]</scope>
    <source>
        <strain evidence="2 3">Ug99</strain>
    </source>
</reference>
<dbReference type="AlphaFoldDB" id="A0A5B0S2B9"/>